<evidence type="ECO:0000313" key="1">
    <source>
        <dbReference type="EMBL" id="EFE06759.1"/>
    </source>
</evidence>
<reference evidence="1 2" key="1">
    <citation type="submission" date="2010-02" db="EMBL/GenBank/DDBJ databases">
        <authorList>
            <person name="Weinstock G."/>
            <person name="Sodergren E."/>
            <person name="Clifton S."/>
            <person name="Fulton L."/>
            <person name="Fulton B."/>
            <person name="Courtney L."/>
            <person name="Fronick C."/>
            <person name="Harrison M."/>
            <person name="Strong C."/>
            <person name="Farmer C."/>
            <person name="Delahaunty K."/>
            <person name="Markovic C."/>
            <person name="Hall O."/>
            <person name="Minx P."/>
            <person name="Tomlinson C."/>
            <person name="Mitreva M."/>
            <person name="Nelson J."/>
            <person name="Hou S."/>
            <person name="Wollam A."/>
            <person name="Pepin K.H."/>
            <person name="Johnson M."/>
            <person name="Bhonagiri V."/>
            <person name="Zhang X."/>
            <person name="Suruliraj S."/>
            <person name="Warren W."/>
            <person name="Chinwalla A."/>
            <person name="Mardis E.R."/>
            <person name="Wilson R.K."/>
        </authorList>
    </citation>
    <scope>NUCLEOTIDE SEQUENCE [LARGE SCALE GENOMIC DNA]</scope>
    <source>
        <strain evidence="1 2">ATCC 29220</strain>
    </source>
</reference>
<protein>
    <submittedName>
        <fullName evidence="1">Uncharacterized protein</fullName>
    </submittedName>
</protein>
<proteinExistence type="predicted"/>
<dbReference type="HOGENOM" id="CLU_3153867_0_0_6"/>
<evidence type="ECO:0000313" key="2">
    <source>
        <dbReference type="Proteomes" id="UP000003880"/>
    </source>
</evidence>
<sequence length="40" mass="4399">MLCSSKQSGFSAIKPKLKIRLTVGIVTTKEGMEITNNQMD</sequence>
<dbReference type="EMBL" id="ABWL02000021">
    <property type="protein sequence ID" value="EFE06759.1"/>
    <property type="molecule type" value="Genomic_DNA"/>
</dbReference>
<organism evidence="1 2">
    <name type="scientific">Citrobacter youngae ATCC 29220</name>
    <dbReference type="NCBI Taxonomy" id="500640"/>
    <lineage>
        <taxon>Bacteria</taxon>
        <taxon>Pseudomonadati</taxon>
        <taxon>Pseudomonadota</taxon>
        <taxon>Gammaproteobacteria</taxon>
        <taxon>Enterobacterales</taxon>
        <taxon>Enterobacteriaceae</taxon>
        <taxon>Citrobacter</taxon>
        <taxon>Citrobacter freundii complex</taxon>
    </lineage>
</organism>
<gene>
    <name evidence="1" type="ORF">CIT292_09816</name>
</gene>
<dbReference type="Proteomes" id="UP000003880">
    <property type="component" value="Unassembled WGS sequence"/>
</dbReference>
<comment type="caution">
    <text evidence="1">The sequence shown here is derived from an EMBL/GenBank/DDBJ whole genome shotgun (WGS) entry which is preliminary data.</text>
</comment>
<name>D4BH09_9ENTR</name>
<dbReference type="AlphaFoldDB" id="D4BH09"/>
<accession>D4BH09</accession>